<evidence type="ECO:0000313" key="3">
    <source>
        <dbReference type="Proteomes" id="UP000191418"/>
    </source>
</evidence>
<name>A0A1T4NBB4_9GAMM</name>
<evidence type="ECO:0008006" key="4">
    <source>
        <dbReference type="Google" id="ProtNLM"/>
    </source>
</evidence>
<dbReference type="STRING" id="64969.SAMN02745127_01083"/>
<accession>A0A1T4NBB4</accession>
<evidence type="ECO:0000256" key="1">
    <source>
        <dbReference type="SAM" id="SignalP"/>
    </source>
</evidence>
<sequence length="244" mass="28400">MPKLRLLPIILLMLWYKPALASSLALSPFEAVYRTTYNLGVSIDVKAQRSLSQKPDGTWVLDFHAKNWFAKIQQTSTFNWGEDNHLMPLLYRRYQSVFGNSKEQRVIFHWDNMQVTNDIDNKPWLMNILPGTQDLLSYQLKLRYDLQASPEQKDFVYEVADGGKVKTFTFRVIGEETINTPMGQLNSIKIESLRHSEKDVEHLIWLAKDWDNMLVRVEAVRKRDEEEPIVLHSATVNGIQMKGF</sequence>
<dbReference type="RefSeq" id="WP_078744703.1">
    <property type="nucleotide sequence ID" value="NZ_FUXG01000005.1"/>
</dbReference>
<protein>
    <recommendedName>
        <fullName evidence="4">DUF3108 domain-containing protein</fullName>
    </recommendedName>
</protein>
<comment type="caution">
    <text evidence="2">The sequence shown here is derived from an EMBL/GenBank/DDBJ whole genome shotgun (WGS) entry which is preliminary data.</text>
</comment>
<feature type="chain" id="PRO_5012956177" description="DUF3108 domain-containing protein" evidence="1">
    <location>
        <begin position="22"/>
        <end position="244"/>
    </location>
</feature>
<reference evidence="2 3" key="1">
    <citation type="submission" date="2017-01" db="EMBL/GenBank/DDBJ databases">
        <title>Genome Sequencing of a Marine Spirillum, Oceanospirillum multiglobuliferum ATCC 33336, from Japan.</title>
        <authorList>
            <person name="Carney J.G."/>
            <person name="Trachtenberg A.M."/>
            <person name="Rheaume B.A."/>
            <person name="Linnane J.D."/>
            <person name="Pitts N.L."/>
            <person name="Mykles D.L."/>
            <person name="Maclea K.S."/>
        </authorList>
    </citation>
    <scope>NUCLEOTIDE SEQUENCE [LARGE SCALE GENOMIC DNA]</scope>
    <source>
        <strain evidence="2 3">ATCC 33336</strain>
    </source>
</reference>
<feature type="signal peptide" evidence="1">
    <location>
        <begin position="1"/>
        <end position="21"/>
    </location>
</feature>
<keyword evidence="1" id="KW-0732">Signal</keyword>
<dbReference type="Proteomes" id="UP000191418">
    <property type="component" value="Unassembled WGS sequence"/>
</dbReference>
<gene>
    <name evidence="2" type="ORF">BTE48_06860</name>
</gene>
<organism evidence="2 3">
    <name type="scientific">Oceanospirillum multiglobuliferum</name>
    <dbReference type="NCBI Taxonomy" id="64969"/>
    <lineage>
        <taxon>Bacteria</taxon>
        <taxon>Pseudomonadati</taxon>
        <taxon>Pseudomonadota</taxon>
        <taxon>Gammaproteobacteria</taxon>
        <taxon>Oceanospirillales</taxon>
        <taxon>Oceanospirillaceae</taxon>
        <taxon>Oceanospirillum</taxon>
    </lineage>
</organism>
<dbReference type="Pfam" id="PF11306">
    <property type="entry name" value="DUF3108"/>
    <property type="match status" value="1"/>
</dbReference>
<evidence type="ECO:0000313" key="2">
    <source>
        <dbReference type="EMBL" id="OPX55907.1"/>
    </source>
</evidence>
<dbReference type="InterPro" id="IPR021457">
    <property type="entry name" value="DUF3108"/>
</dbReference>
<dbReference type="EMBL" id="MTSM01000006">
    <property type="protein sequence ID" value="OPX55907.1"/>
    <property type="molecule type" value="Genomic_DNA"/>
</dbReference>
<dbReference type="AlphaFoldDB" id="A0A1T4NBB4"/>
<keyword evidence="3" id="KW-1185">Reference proteome</keyword>
<dbReference type="OrthoDB" id="6007799at2"/>
<proteinExistence type="predicted"/>